<feature type="domain" description="4Fe-4S ferredoxin-type" evidence="4">
    <location>
        <begin position="69"/>
        <end position="99"/>
    </location>
</feature>
<dbReference type="PROSITE" id="PS51379">
    <property type="entry name" value="4FE4S_FER_2"/>
    <property type="match status" value="2"/>
</dbReference>
<evidence type="ECO:0000313" key="5">
    <source>
        <dbReference type="EMBL" id="KIO46641.1"/>
    </source>
</evidence>
<evidence type="ECO:0000313" key="6">
    <source>
        <dbReference type="EMBL" id="KIO46980.1"/>
    </source>
</evidence>
<keyword evidence="1" id="KW-0479">Metal-binding</keyword>
<organism evidence="5 8">
    <name type="scientific">Sanguibacteroides justesenii</name>
    <dbReference type="NCBI Taxonomy" id="1547597"/>
    <lineage>
        <taxon>Bacteria</taxon>
        <taxon>Pseudomonadati</taxon>
        <taxon>Bacteroidota</taxon>
        <taxon>Bacteroidia</taxon>
        <taxon>Bacteroidales</taxon>
        <taxon>Porphyromonadaceae</taxon>
        <taxon>Sanguibacteroides</taxon>
    </lineage>
</organism>
<protein>
    <submittedName>
        <fullName evidence="5">(4Fe-4S)-binding protein</fullName>
    </submittedName>
</protein>
<comment type="caution">
    <text evidence="5">The sequence shown here is derived from an EMBL/GenBank/DDBJ whole genome shotgun (WGS) entry which is preliminary data.</text>
</comment>
<evidence type="ECO:0000256" key="3">
    <source>
        <dbReference type="ARBA" id="ARBA00023014"/>
    </source>
</evidence>
<dbReference type="GO" id="GO:0051536">
    <property type="term" value="F:iron-sulfur cluster binding"/>
    <property type="evidence" value="ECO:0007669"/>
    <property type="project" value="UniProtKB-KW"/>
</dbReference>
<evidence type="ECO:0000259" key="4">
    <source>
        <dbReference type="PROSITE" id="PS51379"/>
    </source>
</evidence>
<dbReference type="AlphaFoldDB" id="A0A0C3RHE3"/>
<dbReference type="GO" id="GO:0046872">
    <property type="term" value="F:metal ion binding"/>
    <property type="evidence" value="ECO:0007669"/>
    <property type="project" value="UniProtKB-KW"/>
</dbReference>
<dbReference type="PROSITE" id="PS00198">
    <property type="entry name" value="4FE4S_FER_1"/>
    <property type="match status" value="1"/>
</dbReference>
<evidence type="ECO:0000313" key="7">
    <source>
        <dbReference type="Proteomes" id="UP000031937"/>
    </source>
</evidence>
<accession>A0A0C3RHE3</accession>
<keyword evidence="8" id="KW-1185">Reference proteome</keyword>
<name>A0A0C3RHE3_9PORP</name>
<reference evidence="6 7" key="2">
    <citation type="submission" date="2014-07" db="EMBL/GenBank/DDBJ databases">
        <title>Porphyromonadaceae bacterium OUH 334697 = ATCC BAA-2682 = DSM 28341 draft genome.</title>
        <authorList>
            <person name="Sydenham T.V."/>
            <person name="Hasman H."/>
            <person name="Justesen U.S."/>
        </authorList>
    </citation>
    <scope>NUCLEOTIDE SEQUENCE [LARGE SCALE GENOMIC DNA]</scope>
    <source>
        <strain evidence="6 7">OUH 334697</strain>
    </source>
</reference>
<dbReference type="Gene3D" id="1.10.1060.10">
    <property type="entry name" value="Alpha-helical ferredoxin"/>
    <property type="match status" value="1"/>
</dbReference>
<keyword evidence="3" id="KW-0411">Iron-sulfur</keyword>
<evidence type="ECO:0000256" key="1">
    <source>
        <dbReference type="ARBA" id="ARBA00022723"/>
    </source>
</evidence>
<dbReference type="Proteomes" id="UP000031937">
    <property type="component" value="Unassembled WGS sequence"/>
</dbReference>
<reference evidence="5 8" key="1">
    <citation type="submission" date="2014-07" db="EMBL/GenBank/DDBJ databases">
        <title>Porphyromonadaceae bacterium OUH 308042 = ATCC BAA-2681 = DSM 28342 draft genome.</title>
        <authorList>
            <person name="Sydenham T.V."/>
            <person name="Hasman H."/>
            <person name="Justensen U.S."/>
        </authorList>
    </citation>
    <scope>NUCLEOTIDE SEQUENCE [LARGE SCALE GENOMIC DNA]</scope>
    <source>
        <strain evidence="5 8">OUH 308042</strain>
    </source>
</reference>
<dbReference type="Proteomes" id="UP000031980">
    <property type="component" value="Unassembled WGS sequence"/>
</dbReference>
<dbReference type="SUPFAM" id="SSF46548">
    <property type="entry name" value="alpha-helical ferredoxin"/>
    <property type="match status" value="1"/>
</dbReference>
<dbReference type="RefSeq" id="WP_041502391.1">
    <property type="nucleotide sequence ID" value="NZ_JPIT01000008.1"/>
</dbReference>
<dbReference type="InterPro" id="IPR017900">
    <property type="entry name" value="4Fe4S_Fe_S_CS"/>
</dbReference>
<dbReference type="OrthoDB" id="5241828at2"/>
<dbReference type="InterPro" id="IPR009051">
    <property type="entry name" value="Helical_ferredxn"/>
</dbReference>
<dbReference type="InterPro" id="IPR017896">
    <property type="entry name" value="4Fe4S_Fe-S-bd"/>
</dbReference>
<dbReference type="EMBL" id="JPIT01000008">
    <property type="protein sequence ID" value="KIO46980.1"/>
    <property type="molecule type" value="Genomic_DNA"/>
</dbReference>
<evidence type="ECO:0000313" key="8">
    <source>
        <dbReference type="Proteomes" id="UP000031980"/>
    </source>
</evidence>
<sequence length="111" mass="12621">MNFWGFNISETRSINYDTNDKGMMEYVAKEVPSSKLCIGCGGCTAGCTAGNLTDFNIRKIQMLMKRGEYKEAREQLHKCMLCGKCMLVCPRGVETRKMILVMENYIKNNSK</sequence>
<gene>
    <name evidence="5" type="ORF">BA92_01895</name>
    <name evidence="6" type="ORF">IE90_02880</name>
</gene>
<proteinExistence type="predicted"/>
<dbReference type="Pfam" id="PF13183">
    <property type="entry name" value="Fer4_8"/>
    <property type="match status" value="1"/>
</dbReference>
<dbReference type="EMBL" id="JPIU01000025">
    <property type="protein sequence ID" value="KIO46641.1"/>
    <property type="molecule type" value="Genomic_DNA"/>
</dbReference>
<evidence type="ECO:0000256" key="2">
    <source>
        <dbReference type="ARBA" id="ARBA00023004"/>
    </source>
</evidence>
<keyword evidence="2" id="KW-0408">Iron</keyword>
<feature type="domain" description="4Fe-4S ferredoxin-type" evidence="4">
    <location>
        <begin position="27"/>
        <end position="58"/>
    </location>
</feature>